<dbReference type="SUPFAM" id="SSF52540">
    <property type="entry name" value="P-loop containing nucleoside triphosphate hydrolases"/>
    <property type="match status" value="1"/>
</dbReference>
<dbReference type="Proteomes" id="UP000613740">
    <property type="component" value="Unassembled WGS sequence"/>
</dbReference>
<proteinExistence type="predicted"/>
<dbReference type="PANTHER" id="PTHR14074:SF16">
    <property type="entry name" value="ANTIVIRAL INNATE IMMUNE RESPONSE RECEPTOR RIG-I"/>
    <property type="match status" value="1"/>
</dbReference>
<comment type="caution">
    <text evidence="2">The sequence shown here is derived from an EMBL/GenBank/DDBJ whole genome shotgun (WGS) entry which is preliminary data.</text>
</comment>
<dbReference type="GO" id="GO:0003677">
    <property type="term" value="F:DNA binding"/>
    <property type="evidence" value="ECO:0007669"/>
    <property type="project" value="InterPro"/>
</dbReference>
<dbReference type="PROSITE" id="PS51194">
    <property type="entry name" value="HELICASE_CTER"/>
    <property type="match status" value="1"/>
</dbReference>
<dbReference type="PANTHER" id="PTHR14074">
    <property type="entry name" value="HELICASE WITH DEATH DOMAIN-RELATED"/>
    <property type="match status" value="1"/>
</dbReference>
<dbReference type="InterPro" id="IPR006935">
    <property type="entry name" value="Helicase/UvrB_N"/>
</dbReference>
<dbReference type="SMART" id="SM00487">
    <property type="entry name" value="DEXDc"/>
    <property type="match status" value="1"/>
</dbReference>
<dbReference type="GO" id="GO:0005737">
    <property type="term" value="C:cytoplasm"/>
    <property type="evidence" value="ECO:0007669"/>
    <property type="project" value="TreeGrafter"/>
</dbReference>
<dbReference type="AlphaFoldDB" id="A0A835SRL2"/>
<evidence type="ECO:0000313" key="3">
    <source>
        <dbReference type="Proteomes" id="UP000613740"/>
    </source>
</evidence>
<protein>
    <recommendedName>
        <fullName evidence="1">Helicase C-terminal domain-containing protein</fullName>
    </recommendedName>
</protein>
<dbReference type="OrthoDB" id="1469196at2759"/>
<dbReference type="Pfam" id="PF00271">
    <property type="entry name" value="Helicase_C"/>
    <property type="match status" value="1"/>
</dbReference>
<reference evidence="2" key="1">
    <citation type="journal article" date="2020" name="bioRxiv">
        <title>Comparative genomics of Chlamydomonas.</title>
        <authorList>
            <person name="Craig R.J."/>
            <person name="Hasan A.R."/>
            <person name="Ness R.W."/>
            <person name="Keightley P.D."/>
        </authorList>
    </citation>
    <scope>NUCLEOTIDE SEQUENCE</scope>
    <source>
        <strain evidence="2">CCAP 11/173</strain>
    </source>
</reference>
<feature type="domain" description="Helicase C-terminal" evidence="1">
    <location>
        <begin position="691"/>
        <end position="869"/>
    </location>
</feature>
<dbReference type="InterPro" id="IPR027417">
    <property type="entry name" value="P-loop_NTPase"/>
</dbReference>
<accession>A0A835SRL2</accession>
<evidence type="ECO:0000313" key="2">
    <source>
        <dbReference type="EMBL" id="KAG2431919.1"/>
    </source>
</evidence>
<dbReference type="InterPro" id="IPR001650">
    <property type="entry name" value="Helicase_C-like"/>
</dbReference>
<dbReference type="GO" id="GO:0005524">
    <property type="term" value="F:ATP binding"/>
    <property type="evidence" value="ECO:0007669"/>
    <property type="project" value="InterPro"/>
</dbReference>
<organism evidence="2 3">
    <name type="scientific">Chlamydomonas schloesseri</name>
    <dbReference type="NCBI Taxonomy" id="2026947"/>
    <lineage>
        <taxon>Eukaryota</taxon>
        <taxon>Viridiplantae</taxon>
        <taxon>Chlorophyta</taxon>
        <taxon>core chlorophytes</taxon>
        <taxon>Chlorophyceae</taxon>
        <taxon>CS clade</taxon>
        <taxon>Chlamydomonadales</taxon>
        <taxon>Chlamydomonadaceae</taxon>
        <taxon>Chlamydomonas</taxon>
    </lineage>
</organism>
<dbReference type="InterPro" id="IPR051363">
    <property type="entry name" value="RLR_Helicase"/>
</dbReference>
<dbReference type="EMBL" id="JAEHOD010000070">
    <property type="protein sequence ID" value="KAG2431919.1"/>
    <property type="molecule type" value="Genomic_DNA"/>
</dbReference>
<keyword evidence="3" id="KW-1185">Reference proteome</keyword>
<dbReference type="GO" id="GO:0016787">
    <property type="term" value="F:hydrolase activity"/>
    <property type="evidence" value="ECO:0007669"/>
    <property type="project" value="InterPro"/>
</dbReference>
<dbReference type="Gene3D" id="3.40.50.300">
    <property type="entry name" value="P-loop containing nucleotide triphosphate hydrolases"/>
    <property type="match status" value="2"/>
</dbReference>
<dbReference type="Pfam" id="PF04851">
    <property type="entry name" value="ResIII"/>
    <property type="match status" value="1"/>
</dbReference>
<dbReference type="SMART" id="SM00490">
    <property type="entry name" value="HELICc"/>
    <property type="match status" value="1"/>
</dbReference>
<sequence>MLRPTSQPDWSGALAPLVARGVLPGLPPLAGLRNAVSDAVERAPPAGAAAARLFPAAALLAAVELSVESTTAIPAVARPAACLLIGALAMESYAKAHSTKARLMAQPPNNNNNNNPINGVRLQQVAAEELPPLWPYQADVVGMVVFSWGLALTSQLLPRPAGGGGATAAASVATASERYSRLAGPWRGNWLVVSKTGSGKTRMFIEVARALVESRNREASTSASSGAYGGGTSSSGGALVVVLVPQAILTSQHAAEFTAASLPRTQVRAFSGAKKKLSPDAWRGVLVETGRFGPMRATYGMAAAAAYGGGGGWSNTVVVATAESFANLLRQREACMEQLDMLVLDEAHHCYDAHPYAKIMEDFYPKPQRAPTAGGAATAAATSPAANGGIDDGGGLLRPRVLAVTASPASEAEMTRLDLNMSALLRRLGGARLYVVDEQQQVAVGAVGGGGVGGGVGGVGADPVQLEVHVEARAVDRWVMKKLQDFAIKAAEDLGTALRALRPMGQEAMDAHYALINGLDAALRGVRAAMSNPKAKATTQLDTLGQWLAQAKAFAALYGCPQLEGARHLLDGLRKGVELVEDAGLEAGLPYLARKVTELVADEEGAIRNGGGGGGGGALLAAGAARGGGGCSCGDVSVRVSALARDLLVQGGLCVLPEAYGMSYVRCCFTSGWLEANTHPKFWALVEFLQRYRDGAGVCHGIVFVKTRQAVFHVSDMMRRTQQLAHVEVLELVGQNNAAKGGGGGGGGGGLPAAAHHHERHGRGMTDAQQQEVVRLFKDPSGARCKVLVATAAAEEGLDVPSCEFVVRYNAAATGIQLVQSRGRARKRAAVFLAILQADTLDAHLHGKSQEEEATMRAYCQTYNSGRQQ</sequence>
<dbReference type="InterPro" id="IPR014001">
    <property type="entry name" value="Helicase_ATP-bd"/>
</dbReference>
<evidence type="ECO:0000259" key="1">
    <source>
        <dbReference type="PROSITE" id="PS51194"/>
    </source>
</evidence>
<name>A0A835SRL2_9CHLO</name>
<gene>
    <name evidence="2" type="ORF">HYH02_013138</name>
</gene>